<name>A0A167DEE9_METRR</name>
<evidence type="ECO:0000256" key="1">
    <source>
        <dbReference type="SAM" id="SignalP"/>
    </source>
</evidence>
<dbReference type="OrthoDB" id="4186099at2759"/>
<protein>
    <submittedName>
        <fullName evidence="2">Uncharacterized protein</fullName>
    </submittedName>
</protein>
<organism evidence="2 4">
    <name type="scientific">Metarhizium rileyi (strain RCEF 4871)</name>
    <name type="common">Nomuraea rileyi</name>
    <dbReference type="NCBI Taxonomy" id="1649241"/>
    <lineage>
        <taxon>Eukaryota</taxon>
        <taxon>Fungi</taxon>
        <taxon>Dikarya</taxon>
        <taxon>Ascomycota</taxon>
        <taxon>Pezizomycotina</taxon>
        <taxon>Sordariomycetes</taxon>
        <taxon>Hypocreomycetidae</taxon>
        <taxon>Hypocreales</taxon>
        <taxon>Clavicipitaceae</taxon>
        <taxon>Metarhizium</taxon>
    </lineage>
</organism>
<evidence type="ECO:0000313" key="3">
    <source>
        <dbReference type="EMBL" id="TWU72444.1"/>
    </source>
</evidence>
<sequence>MVNFATVSLAALATLVPLAVADNCQNGLLYCGYNLLKRGNYYTQINEALLSNGQPTDSNHINYSFFRCLGGSNGAIEFLNYCPDCHDGGSDHSDKC</sequence>
<dbReference type="OMA" id="SGRSDYC"/>
<dbReference type="Proteomes" id="UP000243498">
    <property type="component" value="Unassembled WGS sequence"/>
</dbReference>
<dbReference type="STRING" id="1081105.A0A167DEE9"/>
<proteinExistence type="predicted"/>
<keyword evidence="4" id="KW-1185">Reference proteome</keyword>
<dbReference type="EMBL" id="AZHC01000014">
    <property type="protein sequence ID" value="OAA42281.1"/>
    <property type="molecule type" value="Genomic_DNA"/>
</dbReference>
<reference evidence="5" key="2">
    <citation type="submission" date="2018-12" db="EMBL/GenBank/DDBJ databases">
        <title>The complete genome of Metarhizium rileyi, a key fungal pathogen of Lepidoptera.</title>
        <authorList>
            <person name="Binneck E."/>
            <person name="Lastra C.C.L."/>
            <person name="Sosa-Gomez D.R."/>
        </authorList>
    </citation>
    <scope>NUCLEOTIDE SEQUENCE [LARGE SCALE GENOMIC DNA]</scope>
    <source>
        <strain evidence="5">Cep018-CH2</strain>
    </source>
</reference>
<comment type="caution">
    <text evidence="2">The sequence shown here is derived from an EMBL/GenBank/DDBJ whole genome shotgun (WGS) entry which is preliminary data.</text>
</comment>
<keyword evidence="1" id="KW-0732">Signal</keyword>
<evidence type="ECO:0000313" key="2">
    <source>
        <dbReference type="EMBL" id="OAA42281.1"/>
    </source>
</evidence>
<feature type="chain" id="PRO_5007885144" evidence="1">
    <location>
        <begin position="22"/>
        <end position="96"/>
    </location>
</feature>
<reference evidence="2 4" key="1">
    <citation type="journal article" date="2016" name="Genome Biol. Evol.">
        <title>Divergent and convergent evolution of fungal pathogenicity.</title>
        <authorList>
            <person name="Shang Y."/>
            <person name="Xiao G."/>
            <person name="Zheng P."/>
            <person name="Cen K."/>
            <person name="Zhan S."/>
            <person name="Wang C."/>
        </authorList>
    </citation>
    <scope>NUCLEOTIDE SEQUENCE [LARGE SCALE GENOMIC DNA]</scope>
    <source>
        <strain evidence="2 4">RCEF 4871</strain>
    </source>
</reference>
<dbReference type="AlphaFoldDB" id="A0A167DEE9"/>
<accession>A0A167DEE9</accession>
<evidence type="ECO:0000313" key="5">
    <source>
        <dbReference type="Proteomes" id="UP000317257"/>
    </source>
</evidence>
<reference evidence="3" key="3">
    <citation type="journal article" date="2019" name="Microbiol. Resour. Announc.">
        <title>Genome Sequence of Metarhizium rileyi, a Microbial Control Agent for Lepidoptera.</title>
        <authorList>
            <person name="Binneck E."/>
            <person name="Lastra C.C.L."/>
            <person name="Sosa-Gomez D.R."/>
        </authorList>
    </citation>
    <scope>NUCLEOTIDE SEQUENCE</scope>
    <source>
        <strain evidence="3">Cep018-CH2</strain>
    </source>
</reference>
<evidence type="ECO:0000313" key="4">
    <source>
        <dbReference type="Proteomes" id="UP000243498"/>
    </source>
</evidence>
<feature type="signal peptide" evidence="1">
    <location>
        <begin position="1"/>
        <end position="21"/>
    </location>
</feature>
<dbReference type="Proteomes" id="UP000317257">
    <property type="component" value="Unassembled WGS sequence"/>
</dbReference>
<dbReference type="EMBL" id="SBHS01000028">
    <property type="protein sequence ID" value="TWU72444.1"/>
    <property type="molecule type" value="Genomic_DNA"/>
</dbReference>
<gene>
    <name evidence="3" type="ORF">ED733_003598</name>
    <name evidence="2" type="ORF">NOR_05130</name>
</gene>
<accession>A0A5C6G4K6</accession>